<proteinExistence type="predicted"/>
<dbReference type="Pfam" id="PF03101">
    <property type="entry name" value="FAR1"/>
    <property type="match status" value="1"/>
</dbReference>
<reference evidence="2" key="1">
    <citation type="journal article" date="2016" name="Nat. Genet.">
        <title>A high-quality carrot genome assembly provides new insights into carotenoid accumulation and asterid genome evolution.</title>
        <authorList>
            <person name="Iorizzo M."/>
            <person name="Ellison S."/>
            <person name="Senalik D."/>
            <person name="Zeng P."/>
            <person name="Satapoomin P."/>
            <person name="Huang J."/>
            <person name="Bowman M."/>
            <person name="Iovene M."/>
            <person name="Sanseverino W."/>
            <person name="Cavagnaro P."/>
            <person name="Yildiz M."/>
            <person name="Macko-Podgorni A."/>
            <person name="Moranska E."/>
            <person name="Grzebelus E."/>
            <person name="Grzebelus D."/>
            <person name="Ashrafi H."/>
            <person name="Zheng Z."/>
            <person name="Cheng S."/>
            <person name="Spooner D."/>
            <person name="Van Deynze A."/>
            <person name="Simon P."/>
        </authorList>
    </citation>
    <scope>NUCLEOTIDE SEQUENCE</scope>
    <source>
        <tissue evidence="2">Leaf</tissue>
    </source>
</reference>
<dbReference type="AlphaFoldDB" id="A0AAF1B943"/>
<sequence>MEQQTYISQVSIIHSKDSLSANLQNTCTLDIENGTRASVMPHEGMLFQSHEEAYNYYNNFGLTHEFAVRKYSMYKSRKDEVIVRRTFVCNREGFKKNKRL</sequence>
<evidence type="ECO:0000313" key="3">
    <source>
        <dbReference type="Proteomes" id="UP000077755"/>
    </source>
</evidence>
<protein>
    <recommendedName>
        <fullName evidence="1">FAR1 domain-containing protein</fullName>
    </recommendedName>
</protein>
<evidence type="ECO:0000313" key="2">
    <source>
        <dbReference type="EMBL" id="WOH08467.1"/>
    </source>
</evidence>
<dbReference type="PANTHER" id="PTHR46328:SF27">
    <property type="entry name" value="OS12G0287500 PROTEIN"/>
    <property type="match status" value="1"/>
</dbReference>
<evidence type="ECO:0000259" key="1">
    <source>
        <dbReference type="Pfam" id="PF03101"/>
    </source>
</evidence>
<gene>
    <name evidence="2" type="ORF">DCAR_0727908</name>
</gene>
<dbReference type="PANTHER" id="PTHR46328">
    <property type="entry name" value="FAR-RED IMPAIRED RESPONSIVE (FAR1) FAMILY PROTEIN-RELATED"/>
    <property type="match status" value="1"/>
</dbReference>
<keyword evidence="3" id="KW-1185">Reference proteome</keyword>
<dbReference type="InterPro" id="IPR004330">
    <property type="entry name" value="FAR1_DNA_bnd_dom"/>
</dbReference>
<reference evidence="2" key="2">
    <citation type="submission" date="2022-03" db="EMBL/GenBank/DDBJ databases">
        <title>Draft title - Genomic analysis of global carrot germplasm unveils the trajectory of domestication and the origin of high carotenoid orange carrot.</title>
        <authorList>
            <person name="Iorizzo M."/>
            <person name="Ellison S."/>
            <person name="Senalik D."/>
            <person name="Macko-Podgorni A."/>
            <person name="Grzebelus D."/>
            <person name="Bostan H."/>
            <person name="Rolling W."/>
            <person name="Curaba J."/>
            <person name="Simon P."/>
        </authorList>
    </citation>
    <scope>NUCLEOTIDE SEQUENCE</scope>
    <source>
        <tissue evidence="2">Leaf</tissue>
    </source>
</reference>
<dbReference type="EMBL" id="CP093349">
    <property type="protein sequence ID" value="WOH08467.1"/>
    <property type="molecule type" value="Genomic_DNA"/>
</dbReference>
<dbReference type="Proteomes" id="UP000077755">
    <property type="component" value="Chromosome 7"/>
</dbReference>
<accession>A0AAF1B943</accession>
<feature type="domain" description="FAR1" evidence="1">
    <location>
        <begin position="55"/>
        <end position="98"/>
    </location>
</feature>
<name>A0AAF1B943_DAUCS</name>
<organism evidence="2 3">
    <name type="scientific">Daucus carota subsp. sativus</name>
    <name type="common">Carrot</name>
    <dbReference type="NCBI Taxonomy" id="79200"/>
    <lineage>
        <taxon>Eukaryota</taxon>
        <taxon>Viridiplantae</taxon>
        <taxon>Streptophyta</taxon>
        <taxon>Embryophyta</taxon>
        <taxon>Tracheophyta</taxon>
        <taxon>Spermatophyta</taxon>
        <taxon>Magnoliopsida</taxon>
        <taxon>eudicotyledons</taxon>
        <taxon>Gunneridae</taxon>
        <taxon>Pentapetalae</taxon>
        <taxon>asterids</taxon>
        <taxon>campanulids</taxon>
        <taxon>Apiales</taxon>
        <taxon>Apiaceae</taxon>
        <taxon>Apioideae</taxon>
        <taxon>Scandiceae</taxon>
        <taxon>Daucinae</taxon>
        <taxon>Daucus</taxon>
        <taxon>Daucus sect. Daucus</taxon>
    </lineage>
</organism>